<evidence type="ECO:0000313" key="2">
    <source>
        <dbReference type="Proteomes" id="UP000287527"/>
    </source>
</evidence>
<accession>A0A3S3RL53</accession>
<evidence type="ECO:0008006" key="3">
    <source>
        <dbReference type="Google" id="ProtNLM"/>
    </source>
</evidence>
<keyword evidence="2" id="KW-1185">Reference proteome</keyword>
<comment type="caution">
    <text evidence="1">The sequence shown here is derived from an EMBL/GenBank/DDBJ whole genome shotgun (WGS) entry which is preliminary data.</text>
</comment>
<reference evidence="1 2" key="1">
    <citation type="submission" date="2019-01" db="EMBL/GenBank/DDBJ databases">
        <title>Flavobacterium sp. nov.,isolated from freshwater.</title>
        <authorList>
            <person name="Zhang R."/>
            <person name="Du Z.-J."/>
        </authorList>
    </citation>
    <scope>NUCLEOTIDE SEQUENCE [LARGE SCALE GENOMIC DNA]</scope>
    <source>
        <strain evidence="1 2">1E403</strain>
    </source>
</reference>
<dbReference type="RefSeq" id="WP_128388861.1">
    <property type="nucleotide sequence ID" value="NZ_SBII01000002.1"/>
</dbReference>
<name>A0A3S3RL53_9FLAO</name>
<protein>
    <recommendedName>
        <fullName evidence="3">Lipocalin-like domain-containing protein</fullName>
    </recommendedName>
</protein>
<evidence type="ECO:0000313" key="1">
    <source>
        <dbReference type="EMBL" id="RWX02592.1"/>
    </source>
</evidence>
<organism evidence="1 2">
    <name type="scientific">Flavobacterium cerinum</name>
    <dbReference type="NCBI Taxonomy" id="2502784"/>
    <lineage>
        <taxon>Bacteria</taxon>
        <taxon>Pseudomonadati</taxon>
        <taxon>Bacteroidota</taxon>
        <taxon>Flavobacteriia</taxon>
        <taxon>Flavobacteriales</taxon>
        <taxon>Flavobacteriaceae</taxon>
        <taxon>Flavobacterium</taxon>
    </lineage>
</organism>
<dbReference type="PROSITE" id="PS51257">
    <property type="entry name" value="PROKAR_LIPOPROTEIN"/>
    <property type="match status" value="1"/>
</dbReference>
<dbReference type="EMBL" id="SBII01000002">
    <property type="protein sequence ID" value="RWX02592.1"/>
    <property type="molecule type" value="Genomic_DNA"/>
</dbReference>
<proteinExistence type="predicted"/>
<dbReference type="OrthoDB" id="1359047at2"/>
<gene>
    <name evidence="1" type="ORF">EPI11_05090</name>
</gene>
<sequence>MKNFLRLTLSAVMLFTIISCEKKSGTPDLNGTWELRHVAGIQVAGVDPNFKPGNGNFFKFEGEKFEKFNDGKKADSGTFVITPEDNVPVNNSKANYSISFNKGEKKYVNLSDKKLVIFDGEIAADGTESTFEKQ</sequence>
<dbReference type="Proteomes" id="UP000287527">
    <property type="component" value="Unassembled WGS sequence"/>
</dbReference>
<dbReference type="AlphaFoldDB" id="A0A3S3RL53"/>